<feature type="compositionally biased region" description="Pro residues" evidence="8">
    <location>
        <begin position="106"/>
        <end position="123"/>
    </location>
</feature>
<evidence type="ECO:0000256" key="3">
    <source>
        <dbReference type="ARBA" id="ARBA00022618"/>
    </source>
</evidence>
<evidence type="ECO:0000256" key="2">
    <source>
        <dbReference type="ARBA" id="ARBA00008585"/>
    </source>
</evidence>
<keyword evidence="6" id="KW-0539">Nucleus</keyword>
<feature type="region of interest" description="Disordered" evidence="8">
    <location>
        <begin position="1"/>
        <end position="151"/>
    </location>
</feature>
<keyword evidence="5" id="KW-0159">Chromosome partition</keyword>
<keyword evidence="10" id="KW-1185">Reference proteome</keyword>
<evidence type="ECO:0000313" key="10">
    <source>
        <dbReference type="Proteomes" id="UP001492380"/>
    </source>
</evidence>
<comment type="subcellular location">
    <subcellularLocation>
        <location evidence="1">Nucleus</location>
    </subcellularLocation>
</comment>
<proteinExistence type="inferred from homology"/>
<sequence length="804" mass="88128">MPYPYPPPAGGYPGAPPPQFHPQQRQPHRQNQYAPSSSPPAPLPGTTGAYLAQHQQHQQAYRPAHPMVVIPQRSPSHPHAQPPAQNNAYQQQFGRLPIPPHQYASPQPPMPRPPSRPQHPPSSSPHRPQQSSTPRPRQAVSVQIPASRPAPTQTDYAGLLLSLADEYIRAAHKIAPVVSLSKREKDHERYYALMARGLGCLETVLRKFRLPPRMEGILILKYASLLHEETDNDDVTQEFLSKGIPLCDRNRLLDLKYSMQHLLARSLFKTNHAAAMKSIENVLNTAEMHQHKVWIYAFRFLRASLCMKSGSRGDLITAQNSLRSIATLAESQGDRAIFVTASAMEATVHLRIMAPDSVEQAQRAIASARSLQLELTEAELGFMVPYLDLMDLLCHLQSSKASAAGAKMSSLQGILDNLIQRQDLAESESFSVLIHQSQTGPLTQSTGGIFQKGEGQRDRLTMSWMRRRDLCALGYYLSASTFQLQNPVADRLQKFLEEGLKMSREHLQIPDPALVSLPSAAERVTWHRMLSWYMRVQQTFVACNKCDWKAASDLCKALQSEVDQFPAAVQKPMARFSTYLSGMINQATGNLPKAITCYNALHSNARKEHSPHTDLATLAAINALLILRTPSHPLHYDAAALLRTVEARAEAHPNEAIRAALFLLKATTASSGSLFSSSASSSSTAVAPTAPSVVSMKQNLQHALNASKNAGNSLLLAICITVLAATFFKDIVSAQADKGARNSRQLALRAGNPLWVVVATGLVANTAEKNGNQDQAVAAARDAQERLMALPKAVRESLGFAGAI</sequence>
<feature type="compositionally biased region" description="Low complexity" evidence="8">
    <location>
        <begin position="44"/>
        <end position="60"/>
    </location>
</feature>
<gene>
    <name evidence="9" type="ORF">HDK90DRAFT_484089</name>
</gene>
<comment type="caution">
    <text evidence="9">The sequence shown here is derived from an EMBL/GenBank/DDBJ whole genome shotgun (WGS) entry which is preliminary data.</text>
</comment>
<dbReference type="PANTHER" id="PTHR21394">
    <property type="entry name" value="MAU2 CHROMATID COHESION FACTOR HOMOLOG"/>
    <property type="match status" value="1"/>
</dbReference>
<accession>A0ABR1YPI3</accession>
<dbReference type="Proteomes" id="UP001492380">
    <property type="component" value="Unassembled WGS sequence"/>
</dbReference>
<evidence type="ECO:0000256" key="6">
    <source>
        <dbReference type="ARBA" id="ARBA00023242"/>
    </source>
</evidence>
<evidence type="ECO:0000256" key="7">
    <source>
        <dbReference type="ARBA" id="ARBA00023306"/>
    </source>
</evidence>
<keyword evidence="3" id="KW-0132">Cell division</keyword>
<keyword evidence="4" id="KW-0498">Mitosis</keyword>
<name>A0ABR1YPI3_9PEZI</name>
<feature type="compositionally biased region" description="Low complexity" evidence="8">
    <location>
        <begin position="124"/>
        <end position="138"/>
    </location>
</feature>
<feature type="compositionally biased region" description="Pro residues" evidence="8">
    <location>
        <begin position="1"/>
        <end position="20"/>
    </location>
</feature>
<evidence type="ECO:0000256" key="5">
    <source>
        <dbReference type="ARBA" id="ARBA00022829"/>
    </source>
</evidence>
<comment type="similarity">
    <text evidence="2">Belongs to the SCC4/mau-2 family.</text>
</comment>
<dbReference type="Pfam" id="PF10345">
    <property type="entry name" value="Cohesin_load"/>
    <property type="match status" value="1"/>
</dbReference>
<reference evidence="9 10" key="1">
    <citation type="submission" date="2024-04" db="EMBL/GenBank/DDBJ databases">
        <title>Phyllosticta paracitricarpa is synonymous to the EU quarantine fungus P. citricarpa based on phylogenomic analyses.</title>
        <authorList>
            <consortium name="Lawrence Berkeley National Laboratory"/>
            <person name="Van Ingen-Buijs V.A."/>
            <person name="Van Westerhoven A.C."/>
            <person name="Haridas S."/>
            <person name="Skiadas P."/>
            <person name="Martin F."/>
            <person name="Groenewald J.Z."/>
            <person name="Crous P.W."/>
            <person name="Seidl M.F."/>
        </authorList>
    </citation>
    <scope>NUCLEOTIDE SEQUENCE [LARGE SCALE GENOMIC DNA]</scope>
    <source>
        <strain evidence="9 10">CBS 123374</strain>
    </source>
</reference>
<evidence type="ECO:0000313" key="9">
    <source>
        <dbReference type="EMBL" id="KAK8235201.1"/>
    </source>
</evidence>
<evidence type="ECO:0000256" key="4">
    <source>
        <dbReference type="ARBA" id="ARBA00022776"/>
    </source>
</evidence>
<feature type="compositionally biased region" description="Low complexity" evidence="8">
    <location>
        <begin position="77"/>
        <end position="92"/>
    </location>
</feature>
<dbReference type="InterPro" id="IPR019440">
    <property type="entry name" value="MAU2"/>
</dbReference>
<organism evidence="9 10">
    <name type="scientific">Phyllosticta capitalensis</name>
    <dbReference type="NCBI Taxonomy" id="121624"/>
    <lineage>
        <taxon>Eukaryota</taxon>
        <taxon>Fungi</taxon>
        <taxon>Dikarya</taxon>
        <taxon>Ascomycota</taxon>
        <taxon>Pezizomycotina</taxon>
        <taxon>Dothideomycetes</taxon>
        <taxon>Dothideomycetes incertae sedis</taxon>
        <taxon>Botryosphaeriales</taxon>
        <taxon>Phyllostictaceae</taxon>
        <taxon>Phyllosticta</taxon>
    </lineage>
</organism>
<keyword evidence="7" id="KW-0131">Cell cycle</keyword>
<evidence type="ECO:0000256" key="8">
    <source>
        <dbReference type="SAM" id="MobiDB-lite"/>
    </source>
</evidence>
<protein>
    <submittedName>
        <fullName evidence="9">Cohesin loading factor-domain-containing protein</fullName>
    </submittedName>
</protein>
<evidence type="ECO:0000256" key="1">
    <source>
        <dbReference type="ARBA" id="ARBA00004123"/>
    </source>
</evidence>
<dbReference type="EMBL" id="JBBWRZ010000005">
    <property type="protein sequence ID" value="KAK8235201.1"/>
    <property type="molecule type" value="Genomic_DNA"/>
</dbReference>